<dbReference type="PANTHER" id="PTHR24078:SF553">
    <property type="entry name" value="DNAJ HOMOLOG SUBFAMILY B MEMBER 5"/>
    <property type="match status" value="1"/>
</dbReference>
<dbReference type="GO" id="GO:0006413">
    <property type="term" value="P:translational initiation"/>
    <property type="evidence" value="ECO:0007669"/>
    <property type="project" value="TreeGrafter"/>
</dbReference>
<dbReference type="Gene3D" id="1.10.287.110">
    <property type="entry name" value="DnaJ domain"/>
    <property type="match status" value="1"/>
</dbReference>
<feature type="compositionally biased region" description="Low complexity" evidence="2">
    <location>
        <begin position="195"/>
        <end position="209"/>
    </location>
</feature>
<evidence type="ECO:0000259" key="3">
    <source>
        <dbReference type="PROSITE" id="PS50076"/>
    </source>
</evidence>
<feature type="region of interest" description="Disordered" evidence="2">
    <location>
        <begin position="70"/>
        <end position="93"/>
    </location>
</feature>
<feature type="region of interest" description="Disordered" evidence="2">
    <location>
        <begin position="109"/>
        <end position="129"/>
    </location>
</feature>
<dbReference type="SUPFAM" id="SSF49493">
    <property type="entry name" value="HSP40/DnaJ peptide-binding domain"/>
    <property type="match status" value="2"/>
</dbReference>
<dbReference type="GO" id="GO:0005829">
    <property type="term" value="C:cytosol"/>
    <property type="evidence" value="ECO:0007669"/>
    <property type="project" value="TreeGrafter"/>
</dbReference>
<dbReference type="CDD" id="cd10747">
    <property type="entry name" value="DnaJ_C"/>
    <property type="match status" value="1"/>
</dbReference>
<dbReference type="GO" id="GO:0051082">
    <property type="term" value="F:unfolded protein binding"/>
    <property type="evidence" value="ECO:0007669"/>
    <property type="project" value="InterPro"/>
</dbReference>
<dbReference type="Pfam" id="PF00226">
    <property type="entry name" value="DnaJ"/>
    <property type="match status" value="1"/>
</dbReference>
<feature type="region of interest" description="Disordered" evidence="2">
    <location>
        <begin position="157"/>
        <end position="210"/>
    </location>
</feature>
<feature type="domain" description="J" evidence="3">
    <location>
        <begin position="4"/>
        <end position="70"/>
    </location>
</feature>
<feature type="compositionally biased region" description="Gly residues" evidence="2">
    <location>
        <begin position="75"/>
        <end position="84"/>
    </location>
</feature>
<keyword evidence="5" id="KW-1185">Reference proteome</keyword>
<dbReference type="PRINTS" id="PR00625">
    <property type="entry name" value="JDOMAIN"/>
</dbReference>
<dbReference type="InterPro" id="IPR008971">
    <property type="entry name" value="HSP40/DnaJ_pept-bd"/>
</dbReference>
<accession>A0A164VH17</accession>
<dbReference type="SUPFAM" id="SSF46565">
    <property type="entry name" value="Chaperone J-domain"/>
    <property type="match status" value="1"/>
</dbReference>
<dbReference type="Gene3D" id="2.60.260.20">
    <property type="entry name" value="Urease metallochaperone UreE, N-terminal domain"/>
    <property type="match status" value="2"/>
</dbReference>
<evidence type="ECO:0000256" key="2">
    <source>
        <dbReference type="SAM" id="MobiDB-lite"/>
    </source>
</evidence>
<dbReference type="InterPro" id="IPR018253">
    <property type="entry name" value="DnaJ_domain_CS"/>
</dbReference>
<dbReference type="PROSITE" id="PS50076">
    <property type="entry name" value="DNAJ_2"/>
    <property type="match status" value="1"/>
</dbReference>
<dbReference type="PANTHER" id="PTHR24078">
    <property type="entry name" value="DNAJ HOMOLOG SUBFAMILY C MEMBER"/>
    <property type="match status" value="1"/>
</dbReference>
<protein>
    <submittedName>
        <fullName evidence="4">DnaJ-domain-containing protein</fullName>
    </submittedName>
</protein>
<dbReference type="InterPro" id="IPR036869">
    <property type="entry name" value="J_dom_sf"/>
</dbReference>
<dbReference type="PROSITE" id="PS00636">
    <property type="entry name" value="DNAJ_1"/>
    <property type="match status" value="1"/>
</dbReference>
<dbReference type="SMART" id="SM00271">
    <property type="entry name" value="DnaJ"/>
    <property type="match status" value="1"/>
</dbReference>
<dbReference type="EMBL" id="KV419405">
    <property type="protein sequence ID" value="KZS94151.1"/>
    <property type="molecule type" value="Genomic_DNA"/>
</dbReference>
<dbReference type="CDD" id="cd06257">
    <property type="entry name" value="DnaJ"/>
    <property type="match status" value="1"/>
</dbReference>
<organism evidence="4 5">
    <name type="scientific">Sistotremastrum niveocremeum HHB9708</name>
    <dbReference type="NCBI Taxonomy" id="1314777"/>
    <lineage>
        <taxon>Eukaryota</taxon>
        <taxon>Fungi</taxon>
        <taxon>Dikarya</taxon>
        <taxon>Basidiomycota</taxon>
        <taxon>Agaricomycotina</taxon>
        <taxon>Agaricomycetes</taxon>
        <taxon>Sistotremastrales</taxon>
        <taxon>Sistotremastraceae</taxon>
        <taxon>Sertulicium</taxon>
        <taxon>Sertulicium niveocremeum</taxon>
    </lineage>
</organism>
<dbReference type="AlphaFoldDB" id="A0A164VH17"/>
<dbReference type="STRING" id="1314777.A0A164VH17"/>
<dbReference type="OrthoDB" id="10250354at2759"/>
<name>A0A164VH17_9AGAM</name>
<evidence type="ECO:0000256" key="1">
    <source>
        <dbReference type="ARBA" id="ARBA00023186"/>
    </source>
</evidence>
<feature type="compositionally biased region" description="Gly residues" evidence="2">
    <location>
        <begin position="175"/>
        <end position="185"/>
    </location>
</feature>
<dbReference type="FunFam" id="2.60.260.20:FF:000013">
    <property type="entry name" value="DnaJ subfamily B member 11"/>
    <property type="match status" value="1"/>
</dbReference>
<proteinExistence type="predicted"/>
<keyword evidence="1" id="KW-0143">Chaperone</keyword>
<evidence type="ECO:0000313" key="4">
    <source>
        <dbReference type="EMBL" id="KZS94151.1"/>
    </source>
</evidence>
<dbReference type="Proteomes" id="UP000076722">
    <property type="component" value="Unassembled WGS sequence"/>
</dbReference>
<gene>
    <name evidence="4" type="ORF">SISNIDRAFT_440564</name>
</gene>
<dbReference type="InterPro" id="IPR001623">
    <property type="entry name" value="DnaJ_domain"/>
</dbReference>
<dbReference type="InterPro" id="IPR051339">
    <property type="entry name" value="DnaJ_subfamily_B"/>
</dbReference>
<dbReference type="FunFam" id="2.60.260.20:FF:000015">
    <property type="entry name" value="Heat shock protein 40"/>
    <property type="match status" value="1"/>
</dbReference>
<sequence>MGKDYYKLLGVSKDASDDEIKKAYKKQALKWHPDRNAGNTEAASKKFKEISEAYEVLSDKNKRAVFDQFGEDGLKAGGGGGGPSPGASSFGAGGFPSAGFSSFPGGGGQTFTFTSSGGGPGMSGFSGFSPSDPNDIFASFMKSMGGMGGMGGSMFDDDDDMSGGFGRSGFTSFGGMPGSMPGGGSPRTANRKRPASPSSPASNNPSQPSEIVKPLNVSLEELFAGTTKHLKIGRKLYGGGTEDKVLEIVVHPGWKSGTRIKFPRAGNETGPNGEAQDLVFVVEEKSHPRFKREGSDLVVSVPLPLVDALAGPQTSRRTVEGIDGKTLTISVPSGVVKPGAETRVSGEGMPIRKEGVASRRGDLIVKWDITFPEKLTPAQKEGVRKVLG</sequence>
<dbReference type="GO" id="GO:0051087">
    <property type="term" value="F:protein-folding chaperone binding"/>
    <property type="evidence" value="ECO:0007669"/>
    <property type="project" value="TreeGrafter"/>
</dbReference>
<dbReference type="Pfam" id="PF01556">
    <property type="entry name" value="DnaJ_C"/>
    <property type="match status" value="1"/>
</dbReference>
<dbReference type="InterPro" id="IPR002939">
    <property type="entry name" value="DnaJ_C"/>
</dbReference>
<evidence type="ECO:0000313" key="5">
    <source>
        <dbReference type="Proteomes" id="UP000076722"/>
    </source>
</evidence>
<dbReference type="GO" id="GO:0006457">
    <property type="term" value="P:protein folding"/>
    <property type="evidence" value="ECO:0007669"/>
    <property type="project" value="InterPro"/>
</dbReference>
<reference evidence="4 5" key="1">
    <citation type="journal article" date="2016" name="Mol. Biol. Evol.">
        <title>Comparative Genomics of Early-Diverging Mushroom-Forming Fungi Provides Insights into the Origins of Lignocellulose Decay Capabilities.</title>
        <authorList>
            <person name="Nagy L.G."/>
            <person name="Riley R."/>
            <person name="Tritt A."/>
            <person name="Adam C."/>
            <person name="Daum C."/>
            <person name="Floudas D."/>
            <person name="Sun H."/>
            <person name="Yadav J.S."/>
            <person name="Pangilinan J."/>
            <person name="Larsson K.H."/>
            <person name="Matsuura K."/>
            <person name="Barry K."/>
            <person name="Labutti K."/>
            <person name="Kuo R."/>
            <person name="Ohm R.A."/>
            <person name="Bhattacharya S.S."/>
            <person name="Shirouzu T."/>
            <person name="Yoshinaga Y."/>
            <person name="Martin F.M."/>
            <person name="Grigoriev I.V."/>
            <person name="Hibbett D.S."/>
        </authorList>
    </citation>
    <scope>NUCLEOTIDE SEQUENCE [LARGE SCALE GENOMIC DNA]</scope>
    <source>
        <strain evidence="4 5">HHB9708</strain>
    </source>
</reference>